<dbReference type="EnsemblMetazoa" id="LLOJ007016-RA">
    <property type="protein sequence ID" value="LLOJ007016-PA"/>
    <property type="gene ID" value="LLOJ007016"/>
</dbReference>
<dbReference type="EMBL" id="AJWK01023171">
    <property type="status" value="NOT_ANNOTATED_CDS"/>
    <property type="molecule type" value="Genomic_DNA"/>
</dbReference>
<dbReference type="SMART" id="SM00700">
    <property type="entry name" value="JHBP"/>
    <property type="match status" value="1"/>
</dbReference>
<reference evidence="2" key="3">
    <citation type="submission" date="2020-05" db="UniProtKB">
        <authorList>
            <consortium name="EnsemblMetazoa"/>
        </authorList>
    </citation>
    <scope>IDENTIFICATION</scope>
    <source>
        <strain evidence="2">Jacobina</strain>
    </source>
</reference>
<organism evidence="2 3">
    <name type="scientific">Lutzomyia longipalpis</name>
    <name type="common">Sand fly</name>
    <dbReference type="NCBI Taxonomy" id="7200"/>
    <lineage>
        <taxon>Eukaryota</taxon>
        <taxon>Metazoa</taxon>
        <taxon>Ecdysozoa</taxon>
        <taxon>Arthropoda</taxon>
        <taxon>Hexapoda</taxon>
        <taxon>Insecta</taxon>
        <taxon>Pterygota</taxon>
        <taxon>Neoptera</taxon>
        <taxon>Endopterygota</taxon>
        <taxon>Diptera</taxon>
        <taxon>Nematocera</taxon>
        <taxon>Psychodoidea</taxon>
        <taxon>Psychodidae</taxon>
        <taxon>Lutzomyia</taxon>
        <taxon>Lutzomyia</taxon>
    </lineage>
</organism>
<evidence type="ECO:0000313" key="2">
    <source>
        <dbReference type="EnsemblMetazoa" id="LLOJ007016-PA"/>
    </source>
</evidence>
<dbReference type="Gene3D" id="3.15.10.30">
    <property type="entry name" value="Haemolymph juvenile hormone binding protein"/>
    <property type="match status" value="1"/>
</dbReference>
<dbReference type="VEuPathDB" id="VectorBase:LLONM1_010074"/>
<dbReference type="InterPro" id="IPR010562">
    <property type="entry name" value="Haemolymph_juvenile_hormone-bd"/>
</dbReference>
<dbReference type="Pfam" id="PF06585">
    <property type="entry name" value="JHBP"/>
    <property type="match status" value="1"/>
</dbReference>
<dbReference type="GO" id="GO:0005615">
    <property type="term" value="C:extracellular space"/>
    <property type="evidence" value="ECO:0007669"/>
    <property type="project" value="TreeGrafter"/>
</dbReference>
<dbReference type="Proteomes" id="UP000092461">
    <property type="component" value="Unassembled WGS sequence"/>
</dbReference>
<dbReference type="PANTHER" id="PTHR11008">
    <property type="entry name" value="PROTEIN TAKEOUT-LIKE PROTEIN"/>
    <property type="match status" value="1"/>
</dbReference>
<keyword evidence="3" id="KW-1185">Reference proteome</keyword>
<reference evidence="3" key="1">
    <citation type="submission" date="2012-05" db="EMBL/GenBank/DDBJ databases">
        <title>Whole Genome Assembly of Lutzomyia longipalpis.</title>
        <authorList>
            <person name="Richards S."/>
            <person name="Qu C."/>
            <person name="Dillon R."/>
            <person name="Worley K."/>
            <person name="Scherer S."/>
            <person name="Batterton M."/>
            <person name="Taylor A."/>
            <person name="Hawes A."/>
            <person name="Hernandez B."/>
            <person name="Kovar C."/>
            <person name="Mandapat C."/>
            <person name="Pham C."/>
            <person name="Qu C."/>
            <person name="Jing C."/>
            <person name="Bess C."/>
            <person name="Bandaranaike D."/>
            <person name="Ngo D."/>
            <person name="Ongeri F."/>
            <person name="Arias F."/>
            <person name="Lara F."/>
            <person name="Weissenberger G."/>
            <person name="Kamau G."/>
            <person name="Han H."/>
            <person name="Shen H."/>
            <person name="Dinh H."/>
            <person name="Khalil I."/>
            <person name="Jones J."/>
            <person name="Shafer J."/>
            <person name="Jayaseelan J."/>
            <person name="Quiroz J."/>
            <person name="Blankenburg K."/>
            <person name="Nguyen L."/>
            <person name="Jackson L."/>
            <person name="Francisco L."/>
            <person name="Tang L.-Y."/>
            <person name="Pu L.-L."/>
            <person name="Perales L."/>
            <person name="Lorensuhewa L."/>
            <person name="Munidasa M."/>
            <person name="Coyle M."/>
            <person name="Taylor M."/>
            <person name="Puazo M."/>
            <person name="Firestine M."/>
            <person name="Scheel M."/>
            <person name="Javaid M."/>
            <person name="Wang M."/>
            <person name="Li M."/>
            <person name="Tabassum N."/>
            <person name="Saada N."/>
            <person name="Osuji N."/>
            <person name="Aqrawi P."/>
            <person name="Fu Q."/>
            <person name="Thornton R."/>
            <person name="Raj R."/>
            <person name="Goodspeed R."/>
            <person name="Mata R."/>
            <person name="Najjar R."/>
            <person name="Gubbala S."/>
            <person name="Lee S."/>
            <person name="Denson S."/>
            <person name="Patil S."/>
            <person name="Macmil S."/>
            <person name="Qi S."/>
            <person name="Matskevitch T."/>
            <person name="Palculict T."/>
            <person name="Mathew T."/>
            <person name="Vee V."/>
            <person name="Velamala V."/>
            <person name="Korchina V."/>
            <person name="Cai W."/>
            <person name="Liu W."/>
            <person name="Dai W."/>
            <person name="Zou X."/>
            <person name="Zhu Y."/>
            <person name="Zhang Y."/>
            <person name="Wu Y.-Q."/>
            <person name="Xin Y."/>
            <person name="Nazarath L."/>
            <person name="Kovar C."/>
            <person name="Han Y."/>
            <person name="Muzny D."/>
            <person name="Gibbs R."/>
        </authorList>
    </citation>
    <scope>NUCLEOTIDE SEQUENCE [LARGE SCALE GENOMIC DNA]</scope>
    <source>
        <strain evidence="3">Jacobina</strain>
    </source>
</reference>
<dbReference type="AlphaFoldDB" id="A0A1B0CQ67"/>
<sequence>MQYKSNRTRITDGIVSAAVAMGFTENPTKLEFHYKIPKITLSADYKLRGEFFSIPLNEQGKMNDTILNYDYFWNGTVKLVERNNEKYMKLENYRTKFTTSRIYFNFGNLFNGDKVLGDSANEFFNENWKILFDTMKPILNKITGQFFGNLVSEPFSKIPYKQFFLED</sequence>
<evidence type="ECO:0000313" key="1">
    <source>
        <dbReference type="EMBL" id="MBC1172378.1"/>
    </source>
</evidence>
<dbReference type="PANTHER" id="PTHR11008:SF40">
    <property type="entry name" value="PROTEIN TAKEOUT"/>
    <property type="match status" value="1"/>
</dbReference>
<dbReference type="VEuPathDB" id="VectorBase:LLOJ007016"/>
<name>A0A1B0CQ67_LUTLO</name>
<evidence type="ECO:0000313" key="3">
    <source>
        <dbReference type="Proteomes" id="UP000092461"/>
    </source>
</evidence>
<protein>
    <submittedName>
        <fullName evidence="1">Putative hemolymph juvenile hormone binding protein</fullName>
    </submittedName>
</protein>
<proteinExistence type="predicted"/>
<accession>A0A1B0CQ67</accession>
<reference evidence="1" key="2">
    <citation type="journal article" date="2020" name="BMC">
        <title>Leishmania infection induces a limited differential gene expression in the sand fly midgut.</title>
        <authorList>
            <person name="Coutinho-Abreu I.V."/>
            <person name="Serafim T.D."/>
            <person name="Meneses C."/>
            <person name="Kamhawi S."/>
            <person name="Oliveira F."/>
            <person name="Valenzuela J.G."/>
        </authorList>
    </citation>
    <scope>NUCLEOTIDE SEQUENCE</scope>
    <source>
        <strain evidence="1">Jacobina</strain>
        <tissue evidence="1">Midgut</tissue>
    </source>
</reference>
<dbReference type="InterPro" id="IPR038606">
    <property type="entry name" value="To_sf"/>
</dbReference>
<dbReference type="EMBL" id="GITU01003675">
    <property type="protein sequence ID" value="MBC1172378.1"/>
    <property type="molecule type" value="Transcribed_RNA"/>
</dbReference>